<feature type="compositionally biased region" description="Gly residues" evidence="1">
    <location>
        <begin position="11"/>
        <end position="27"/>
    </location>
</feature>
<dbReference type="EMBL" id="CAJNNV010025946">
    <property type="protein sequence ID" value="CAE8616739.1"/>
    <property type="molecule type" value="Genomic_DNA"/>
</dbReference>
<evidence type="ECO:0000313" key="3">
    <source>
        <dbReference type="Proteomes" id="UP000654075"/>
    </source>
</evidence>
<accession>A0A813FW13</accession>
<keyword evidence="3" id="KW-1185">Reference proteome</keyword>
<evidence type="ECO:0000256" key="1">
    <source>
        <dbReference type="SAM" id="MobiDB-lite"/>
    </source>
</evidence>
<protein>
    <submittedName>
        <fullName evidence="2">Uncharacterized protein</fullName>
    </submittedName>
</protein>
<feature type="compositionally biased region" description="Basic and acidic residues" evidence="1">
    <location>
        <begin position="114"/>
        <end position="135"/>
    </location>
</feature>
<sequence>MSSQLDLIPGSSGGGGGGGPTIAGGGVRLDDEDYAIEIGKDTAEPEDDGMAKKSKMKKDMENEMKAFQMEAQKVQAPPKLAIPKAEVKKRGLPGFLKVKGKAADSETVEAAEVPDEKKARIEDSATEAAKGESADSKQPAGALGGGLCGYASDSSEDGE</sequence>
<comment type="caution">
    <text evidence="2">The sequence shown here is derived from an EMBL/GenBank/DDBJ whole genome shotgun (WGS) entry which is preliminary data.</text>
</comment>
<feature type="region of interest" description="Disordered" evidence="1">
    <location>
        <begin position="1"/>
        <end position="58"/>
    </location>
</feature>
<name>A0A813FW13_POLGL</name>
<reference evidence="2" key="1">
    <citation type="submission" date="2021-02" db="EMBL/GenBank/DDBJ databases">
        <authorList>
            <person name="Dougan E. K."/>
            <person name="Rhodes N."/>
            <person name="Thang M."/>
            <person name="Chan C."/>
        </authorList>
    </citation>
    <scope>NUCLEOTIDE SEQUENCE</scope>
</reference>
<feature type="region of interest" description="Disordered" evidence="1">
    <location>
        <begin position="99"/>
        <end position="159"/>
    </location>
</feature>
<dbReference type="Proteomes" id="UP000654075">
    <property type="component" value="Unassembled WGS sequence"/>
</dbReference>
<evidence type="ECO:0000313" key="2">
    <source>
        <dbReference type="EMBL" id="CAE8616739.1"/>
    </source>
</evidence>
<proteinExistence type="predicted"/>
<organism evidence="2 3">
    <name type="scientific">Polarella glacialis</name>
    <name type="common">Dinoflagellate</name>
    <dbReference type="NCBI Taxonomy" id="89957"/>
    <lineage>
        <taxon>Eukaryota</taxon>
        <taxon>Sar</taxon>
        <taxon>Alveolata</taxon>
        <taxon>Dinophyceae</taxon>
        <taxon>Suessiales</taxon>
        <taxon>Suessiaceae</taxon>
        <taxon>Polarella</taxon>
    </lineage>
</organism>
<gene>
    <name evidence="2" type="ORF">PGLA1383_LOCUS34410</name>
</gene>
<dbReference type="AlphaFoldDB" id="A0A813FW13"/>